<organism evidence="1 2">
    <name type="scientific">Nepenthes gracilis</name>
    <name type="common">Slender pitcher plant</name>
    <dbReference type="NCBI Taxonomy" id="150966"/>
    <lineage>
        <taxon>Eukaryota</taxon>
        <taxon>Viridiplantae</taxon>
        <taxon>Streptophyta</taxon>
        <taxon>Embryophyta</taxon>
        <taxon>Tracheophyta</taxon>
        <taxon>Spermatophyta</taxon>
        <taxon>Magnoliopsida</taxon>
        <taxon>eudicotyledons</taxon>
        <taxon>Gunneridae</taxon>
        <taxon>Pentapetalae</taxon>
        <taxon>Caryophyllales</taxon>
        <taxon>Nepenthaceae</taxon>
        <taxon>Nepenthes</taxon>
    </lineage>
</organism>
<protein>
    <submittedName>
        <fullName evidence="1">Uncharacterized protein</fullName>
    </submittedName>
</protein>
<dbReference type="Proteomes" id="UP001279734">
    <property type="component" value="Unassembled WGS sequence"/>
</dbReference>
<dbReference type="AlphaFoldDB" id="A0AAD3T5S5"/>
<dbReference type="EMBL" id="BSYO01000026">
    <property type="protein sequence ID" value="GMH23515.1"/>
    <property type="molecule type" value="Genomic_DNA"/>
</dbReference>
<sequence>MLRIGQHPLRSKLAATYNQVKLEGMMQIVVENYLVQSTGKPSREFEERPSPTSITNLSHQRRFGGAYFHVSPMSQHR</sequence>
<gene>
    <name evidence="1" type="ORF">Nepgr_025358</name>
</gene>
<evidence type="ECO:0000313" key="2">
    <source>
        <dbReference type="Proteomes" id="UP001279734"/>
    </source>
</evidence>
<proteinExistence type="predicted"/>
<evidence type="ECO:0000313" key="1">
    <source>
        <dbReference type="EMBL" id="GMH23515.1"/>
    </source>
</evidence>
<comment type="caution">
    <text evidence="1">The sequence shown here is derived from an EMBL/GenBank/DDBJ whole genome shotgun (WGS) entry which is preliminary data.</text>
</comment>
<accession>A0AAD3T5S5</accession>
<keyword evidence="2" id="KW-1185">Reference proteome</keyword>
<reference evidence="1" key="1">
    <citation type="submission" date="2023-05" db="EMBL/GenBank/DDBJ databases">
        <title>Nepenthes gracilis genome sequencing.</title>
        <authorList>
            <person name="Fukushima K."/>
        </authorList>
    </citation>
    <scope>NUCLEOTIDE SEQUENCE</scope>
    <source>
        <strain evidence="1">SING2019-196</strain>
    </source>
</reference>
<name>A0AAD3T5S5_NEPGR</name>